<dbReference type="Proteomes" id="UP001419268">
    <property type="component" value="Unassembled WGS sequence"/>
</dbReference>
<accession>A0AAP0F4Z5</accession>
<comment type="caution">
    <text evidence="1">The sequence shown here is derived from an EMBL/GenBank/DDBJ whole genome shotgun (WGS) entry which is preliminary data.</text>
</comment>
<organism evidence="1 2">
    <name type="scientific">Stephania cephalantha</name>
    <dbReference type="NCBI Taxonomy" id="152367"/>
    <lineage>
        <taxon>Eukaryota</taxon>
        <taxon>Viridiplantae</taxon>
        <taxon>Streptophyta</taxon>
        <taxon>Embryophyta</taxon>
        <taxon>Tracheophyta</taxon>
        <taxon>Spermatophyta</taxon>
        <taxon>Magnoliopsida</taxon>
        <taxon>Ranunculales</taxon>
        <taxon>Menispermaceae</taxon>
        <taxon>Menispermoideae</taxon>
        <taxon>Cissampelideae</taxon>
        <taxon>Stephania</taxon>
    </lineage>
</organism>
<dbReference type="PANTHER" id="PTHR31286:SF167">
    <property type="entry name" value="OS09G0268800 PROTEIN"/>
    <property type="match status" value="1"/>
</dbReference>
<reference evidence="1 2" key="1">
    <citation type="submission" date="2024-01" db="EMBL/GenBank/DDBJ databases">
        <title>Genome assemblies of Stephania.</title>
        <authorList>
            <person name="Yang L."/>
        </authorList>
    </citation>
    <scope>NUCLEOTIDE SEQUENCE [LARGE SCALE GENOMIC DNA]</scope>
    <source>
        <strain evidence="1">JXDWG</strain>
        <tissue evidence="1">Leaf</tissue>
    </source>
</reference>
<dbReference type="AlphaFoldDB" id="A0AAP0F4Z5"/>
<evidence type="ECO:0000313" key="2">
    <source>
        <dbReference type="Proteomes" id="UP001419268"/>
    </source>
</evidence>
<dbReference type="InterPro" id="IPR040256">
    <property type="entry name" value="At4g02000-like"/>
</dbReference>
<name>A0AAP0F4Z5_9MAGN</name>
<keyword evidence="2" id="KW-1185">Reference proteome</keyword>
<evidence type="ECO:0000313" key="1">
    <source>
        <dbReference type="EMBL" id="KAK9105385.1"/>
    </source>
</evidence>
<dbReference type="PANTHER" id="PTHR31286">
    <property type="entry name" value="GLYCINE-RICH CELL WALL STRUCTURAL PROTEIN 1.8-LIKE"/>
    <property type="match status" value="1"/>
</dbReference>
<sequence length="244" mass="27956">MTTNGFDVEQIARYEYDQEIVLKGGPWSYDNQLIVLLKPEGIGDLEALDFTYSSIWIQIHRVPLAFMTHKVATYIGNKIGTIEEVDLGALGDCEGKFLQIKVKINLLEPLPIGLKVDLQGAGHKVSLVLQYERLPDFCFHHDRIGHRYGDYVLLQGKEVRTYQFTYGKVMRVRPTIPQKSRLDRPQENFMLGRGRNAKGGRGNDRMLSFFHHQQSLGKDFSEEDTDFLFRSQTPAYGNIMKTVL</sequence>
<proteinExistence type="predicted"/>
<gene>
    <name evidence="1" type="ORF">Scep_022229</name>
</gene>
<dbReference type="EMBL" id="JBBNAG010000009">
    <property type="protein sequence ID" value="KAK9105385.1"/>
    <property type="molecule type" value="Genomic_DNA"/>
</dbReference>
<protein>
    <recommendedName>
        <fullName evidence="3">DUF4283 domain-containing protein</fullName>
    </recommendedName>
</protein>
<evidence type="ECO:0008006" key="3">
    <source>
        <dbReference type="Google" id="ProtNLM"/>
    </source>
</evidence>